<name>A0A974BQT6_XENLA</name>
<evidence type="ECO:0000313" key="1">
    <source>
        <dbReference type="EMBL" id="OCT56423.1"/>
    </source>
</evidence>
<gene>
    <name evidence="1" type="ORF">XELAEV_18000109mg</name>
</gene>
<organism evidence="1">
    <name type="scientific">Xenopus laevis</name>
    <name type="common">African clawed frog</name>
    <dbReference type="NCBI Taxonomy" id="8355"/>
    <lineage>
        <taxon>Eukaryota</taxon>
        <taxon>Metazoa</taxon>
        <taxon>Chordata</taxon>
        <taxon>Craniata</taxon>
        <taxon>Vertebrata</taxon>
        <taxon>Euteleostomi</taxon>
        <taxon>Amphibia</taxon>
        <taxon>Batrachia</taxon>
        <taxon>Anura</taxon>
        <taxon>Pipoidea</taxon>
        <taxon>Pipidae</taxon>
        <taxon>Xenopodinae</taxon>
        <taxon>Xenopus</taxon>
        <taxon>Xenopus</taxon>
    </lineage>
</organism>
<dbReference type="AlphaFoldDB" id="A0A974BQT6"/>
<sequence>MCHPVFRESPGYALPYRIPYLTVELGKEGLNCPALPLHLEPLCSHTPNITPINKNTLFYRPLGAFIQHLTTNTL</sequence>
<accession>A0A974BQT6</accession>
<dbReference type="EMBL" id="KV467279">
    <property type="protein sequence ID" value="OCT56423.1"/>
    <property type="molecule type" value="Genomic_DNA"/>
</dbReference>
<protein>
    <submittedName>
        <fullName evidence="1">Uncharacterized protein</fullName>
    </submittedName>
</protein>
<dbReference type="Proteomes" id="UP000694892">
    <property type="component" value="Unassembled WGS sequence"/>
</dbReference>
<reference evidence="1" key="1">
    <citation type="submission" date="2016-05" db="EMBL/GenBank/DDBJ databases">
        <title>WGS assembly of Xenopus laevis.</title>
        <authorList>
            <person name="Session A."/>
            <person name="Uno Y."/>
            <person name="Kwon T."/>
            <person name="Chapman J."/>
            <person name="Toyoda A."/>
            <person name="Takahashi S."/>
            <person name="Fukui A."/>
            <person name="Hikosaka A."/>
            <person name="Putnam N."/>
            <person name="Stites J."/>
            <person name="Van Heeringen S."/>
            <person name="Quigley I."/>
            <person name="Heinz S."/>
            <person name="Hellsten U."/>
            <person name="Lyons J."/>
            <person name="Suzuki A."/>
            <person name="Kondo M."/>
            <person name="Ogino H."/>
            <person name="Ochi H."/>
            <person name="Bogdanovic O."/>
            <person name="Lister R."/>
            <person name="Georgiou G."/>
            <person name="Paranjpe S."/>
            <person name="Van Kruijsbergen I."/>
            <person name="Mozaffari S."/>
            <person name="Shu S."/>
            <person name="Schmutz J."/>
            <person name="Jenkins J."/>
            <person name="Grimwood J."/>
            <person name="Carlson J."/>
            <person name="Mitros T."/>
            <person name="Simakov O."/>
            <person name="Heald R."/>
            <person name="Miller K."/>
            <person name="Haudenschild C."/>
            <person name="Kuroki Y."/>
            <person name="Tanaka T."/>
            <person name="Michiue T."/>
            <person name="Watanabe M."/>
            <person name="Kinoshita T."/>
            <person name="Ohta Y."/>
            <person name="Mawaribuchi S."/>
            <person name="Suzuki Y."/>
            <person name="Haramoto Y."/>
            <person name="Yamamoto T."/>
            <person name="Takagi C."/>
            <person name="Kitzman J."/>
            <person name="Shendure J."/>
            <person name="Nakayama T."/>
            <person name="Izutsu Y."/>
            <person name="Robert J."/>
            <person name="Dichmann D."/>
            <person name="Flajnik M."/>
            <person name="Houston D."/>
            <person name="Marcotte E."/>
            <person name="Wallingford J."/>
            <person name="Ito Y."/>
            <person name="Asashima M."/>
            <person name="Ueno N."/>
            <person name="Matsuda Y."/>
            <person name="Jan Veenstra G."/>
            <person name="Fujiyama A."/>
            <person name="Harland R."/>
            <person name="Taira M."/>
            <person name="Rokhsar D.S."/>
        </authorList>
    </citation>
    <scope>NUCLEOTIDE SEQUENCE</scope>
    <source>
        <strain evidence="1">J</strain>
        <tissue evidence="1">Blood</tissue>
    </source>
</reference>
<proteinExistence type="predicted"/>